<reference evidence="2" key="1">
    <citation type="journal article" date="2019" name="Int. J. Syst. Evol. Microbiol.">
        <title>The Global Catalogue of Microorganisms (GCM) 10K type strain sequencing project: providing services to taxonomists for standard genome sequencing and annotation.</title>
        <authorList>
            <consortium name="The Broad Institute Genomics Platform"/>
            <consortium name="The Broad Institute Genome Sequencing Center for Infectious Disease"/>
            <person name="Wu L."/>
            <person name="Ma J."/>
        </authorList>
    </citation>
    <scope>NUCLEOTIDE SEQUENCE [LARGE SCALE GENOMIC DNA]</scope>
    <source>
        <strain evidence="2">CCM 4481</strain>
    </source>
</reference>
<sequence>MIPAFFIDDAPRVSRVSGQMAIGEEFISHLARMPLLRHLNLGLAVPRVSVLQWRALPSLFLKIAKNKAATKAVNTYVLT</sequence>
<organism evidence="1 2">
    <name type="scientific">Dyella halodurans</name>
    <dbReference type="NCBI Taxonomy" id="1920171"/>
    <lineage>
        <taxon>Bacteria</taxon>
        <taxon>Pseudomonadati</taxon>
        <taxon>Pseudomonadota</taxon>
        <taxon>Gammaproteobacteria</taxon>
        <taxon>Lysobacterales</taxon>
        <taxon>Rhodanobacteraceae</taxon>
        <taxon>Dyella</taxon>
    </lineage>
</organism>
<proteinExistence type="predicted"/>
<dbReference type="RefSeq" id="WP_266150848.1">
    <property type="nucleotide sequence ID" value="NZ_CP064028.1"/>
</dbReference>
<name>A0ABV9C011_9GAMM</name>
<evidence type="ECO:0000313" key="1">
    <source>
        <dbReference type="EMBL" id="MFC4526321.1"/>
    </source>
</evidence>
<comment type="caution">
    <text evidence="1">The sequence shown here is derived from an EMBL/GenBank/DDBJ whole genome shotgun (WGS) entry which is preliminary data.</text>
</comment>
<evidence type="ECO:0000313" key="2">
    <source>
        <dbReference type="Proteomes" id="UP001595961"/>
    </source>
</evidence>
<dbReference type="EMBL" id="JBHSGA010000011">
    <property type="protein sequence ID" value="MFC4526321.1"/>
    <property type="molecule type" value="Genomic_DNA"/>
</dbReference>
<keyword evidence="2" id="KW-1185">Reference proteome</keyword>
<gene>
    <name evidence="1" type="ORF">ACFO5W_06680</name>
</gene>
<dbReference type="Proteomes" id="UP001595961">
    <property type="component" value="Unassembled WGS sequence"/>
</dbReference>
<accession>A0ABV9C011</accession>
<protein>
    <submittedName>
        <fullName evidence="1">Uncharacterized protein</fullName>
    </submittedName>
</protein>